<dbReference type="InterPro" id="IPR043519">
    <property type="entry name" value="NT_sf"/>
</dbReference>
<name>A0A223KR00_9BACI</name>
<evidence type="ECO:0000313" key="8">
    <source>
        <dbReference type="Proteomes" id="UP000215224"/>
    </source>
</evidence>
<keyword evidence="8" id="KW-1185">Reference proteome</keyword>
<gene>
    <name evidence="7" type="ORF">BC6307_11730</name>
</gene>
<evidence type="ECO:0000256" key="2">
    <source>
        <dbReference type="ARBA" id="ARBA00023251"/>
    </source>
</evidence>
<accession>A0A223KR00</accession>
<dbReference type="RefSeq" id="WP_066411015.1">
    <property type="nucleotide sequence ID" value="NZ_CP018866.1"/>
</dbReference>
<dbReference type="Gene3D" id="3.30.460.10">
    <property type="entry name" value="Beta Polymerase, domain 2"/>
    <property type="match status" value="1"/>
</dbReference>
<evidence type="ECO:0000259" key="5">
    <source>
        <dbReference type="Pfam" id="PF01909"/>
    </source>
</evidence>
<dbReference type="SUPFAM" id="SSF81301">
    <property type="entry name" value="Nucleotidyltransferase"/>
    <property type="match status" value="1"/>
</dbReference>
<keyword evidence="2 4" id="KW-0046">Antibiotic resistance</keyword>
<dbReference type="STRING" id="1314751.GCA_001591425_00223"/>
<dbReference type="PIRSF" id="PIRSF000819">
    <property type="entry name" value="Streptomycin_3-adenylyltransf"/>
    <property type="match status" value="1"/>
</dbReference>
<evidence type="ECO:0000259" key="6">
    <source>
        <dbReference type="Pfam" id="PF13427"/>
    </source>
</evidence>
<keyword evidence="4" id="KW-0067">ATP-binding</keyword>
<proteinExistence type="predicted"/>
<dbReference type="Proteomes" id="UP000215224">
    <property type="component" value="Chromosome"/>
</dbReference>
<dbReference type="GO" id="GO:0005524">
    <property type="term" value="F:ATP binding"/>
    <property type="evidence" value="ECO:0007669"/>
    <property type="project" value="UniProtKB-KW"/>
</dbReference>
<evidence type="ECO:0000256" key="3">
    <source>
        <dbReference type="ARBA" id="ARBA00047831"/>
    </source>
</evidence>
<dbReference type="CDD" id="cd05403">
    <property type="entry name" value="NT_KNTase_like"/>
    <property type="match status" value="1"/>
</dbReference>
<feature type="domain" description="Adenylyltransferase AadA C-terminal" evidence="6">
    <location>
        <begin position="158"/>
        <end position="249"/>
    </location>
</feature>
<dbReference type="GO" id="GO:0046677">
    <property type="term" value="P:response to antibiotic"/>
    <property type="evidence" value="ECO:0007669"/>
    <property type="project" value="UniProtKB-KW"/>
</dbReference>
<dbReference type="Pfam" id="PF13427">
    <property type="entry name" value="AadA_C"/>
    <property type="match status" value="1"/>
</dbReference>
<evidence type="ECO:0000256" key="4">
    <source>
        <dbReference type="PIRNR" id="PIRNR000819"/>
    </source>
</evidence>
<sequence length="269" mass="30863">MGFNWQTCPMNVKEFVLYLNEKIGDILQGNLVGFYVHGSLAMGGFNPYHSDIDILVVTEVSISVDVKRQLTEVCLVGSNNPFPVEVSVLTKHQLDNWQHPSPFEFHYSEFWRERYEQELANGTNNYINEHVHTDPDLAAHLTITFHRGICIEGKPIHDVFPNVPREDYVSSIIGDYEDCLENVEQDPVYCILNMLRVFMYVKDGIISSKEEAGRWGMTILPEGLIPTVEKAAANYANDTEMYSFNREELIIIRDYIKDCVTQYRKGGVK</sequence>
<keyword evidence="1 4" id="KW-0808">Transferase</keyword>
<protein>
    <recommendedName>
        <fullName evidence="4">Spectinomycin 9-adenylyltransferase</fullName>
    </recommendedName>
</protein>
<comment type="catalytic activity">
    <reaction evidence="3 4">
        <text>spectinomycin + ATP = 9-O-adenylylspectinomycin + diphosphate</text>
        <dbReference type="Rhea" id="RHEA:63228"/>
        <dbReference type="ChEBI" id="CHEBI:30616"/>
        <dbReference type="ChEBI" id="CHEBI:33019"/>
        <dbReference type="ChEBI" id="CHEBI:146260"/>
        <dbReference type="ChEBI" id="CHEBI:146261"/>
    </reaction>
</comment>
<dbReference type="Pfam" id="PF01909">
    <property type="entry name" value="NTP_transf_2"/>
    <property type="match status" value="1"/>
</dbReference>
<keyword evidence="4" id="KW-0548">Nucleotidyltransferase</keyword>
<dbReference type="KEGG" id="bcoh:BC6307_11730"/>
<evidence type="ECO:0000313" key="7">
    <source>
        <dbReference type="EMBL" id="AST91899.1"/>
    </source>
</evidence>
<reference evidence="7 8" key="1">
    <citation type="submission" date="2016-12" db="EMBL/GenBank/DDBJ databases">
        <title>The whole genome sequencing and assembly of Bacillus cohnii DSM 6307T strain.</title>
        <authorList>
            <person name="Lee Y.-J."/>
            <person name="Yi H."/>
            <person name="Bahn Y.-S."/>
            <person name="Kim J.F."/>
            <person name="Lee D.-W."/>
        </authorList>
    </citation>
    <scope>NUCLEOTIDE SEQUENCE [LARGE SCALE GENOMIC DNA]</scope>
    <source>
        <strain evidence="7 8">DSM 6307</strain>
    </source>
</reference>
<dbReference type="AlphaFoldDB" id="A0A223KR00"/>
<dbReference type="InterPro" id="IPR024172">
    <property type="entry name" value="AadA/Aad9"/>
</dbReference>
<dbReference type="GO" id="GO:0070566">
    <property type="term" value="F:adenylyltransferase activity"/>
    <property type="evidence" value="ECO:0007669"/>
    <property type="project" value="InterPro"/>
</dbReference>
<dbReference type="EMBL" id="CP018866">
    <property type="protein sequence ID" value="AST91899.1"/>
    <property type="molecule type" value="Genomic_DNA"/>
</dbReference>
<feature type="domain" description="Polymerase nucleotidyl transferase" evidence="5">
    <location>
        <begin position="31"/>
        <end position="97"/>
    </location>
</feature>
<organism evidence="7 8">
    <name type="scientific">Sutcliffiella cohnii</name>
    <dbReference type="NCBI Taxonomy" id="33932"/>
    <lineage>
        <taxon>Bacteria</taxon>
        <taxon>Bacillati</taxon>
        <taxon>Bacillota</taxon>
        <taxon>Bacilli</taxon>
        <taxon>Bacillales</taxon>
        <taxon>Bacillaceae</taxon>
        <taxon>Sutcliffiella</taxon>
    </lineage>
</organism>
<dbReference type="InterPro" id="IPR025184">
    <property type="entry name" value="AadA_C"/>
</dbReference>
<keyword evidence="4" id="KW-0547">Nucleotide-binding</keyword>
<evidence type="ECO:0000256" key="1">
    <source>
        <dbReference type="ARBA" id="ARBA00022679"/>
    </source>
</evidence>
<dbReference type="InterPro" id="IPR002934">
    <property type="entry name" value="Polymerase_NTP_transf_dom"/>
</dbReference>